<reference evidence="2 3" key="1">
    <citation type="submission" date="2019-02" db="EMBL/GenBank/DDBJ databases">
        <title>Deep-cultivation of Planctomycetes and their phenomic and genomic characterization uncovers novel biology.</title>
        <authorList>
            <person name="Wiegand S."/>
            <person name="Jogler M."/>
            <person name="Boedeker C."/>
            <person name="Pinto D."/>
            <person name="Vollmers J."/>
            <person name="Rivas-Marin E."/>
            <person name="Kohn T."/>
            <person name="Peeters S.H."/>
            <person name="Heuer A."/>
            <person name="Rast P."/>
            <person name="Oberbeckmann S."/>
            <person name="Bunk B."/>
            <person name="Jeske O."/>
            <person name="Meyerdierks A."/>
            <person name="Storesund J.E."/>
            <person name="Kallscheuer N."/>
            <person name="Luecker S."/>
            <person name="Lage O.M."/>
            <person name="Pohl T."/>
            <person name="Merkel B.J."/>
            <person name="Hornburger P."/>
            <person name="Mueller R.-W."/>
            <person name="Bruemmer F."/>
            <person name="Labrenz M."/>
            <person name="Spormann A.M."/>
            <person name="Op Den Camp H."/>
            <person name="Overmann J."/>
            <person name="Amann R."/>
            <person name="Jetten M.S.M."/>
            <person name="Mascher T."/>
            <person name="Medema M.H."/>
            <person name="Devos D.P."/>
            <person name="Kaster A.-K."/>
            <person name="Ovreas L."/>
            <person name="Rohde M."/>
            <person name="Galperin M.Y."/>
            <person name="Jogler C."/>
        </authorList>
    </citation>
    <scope>NUCLEOTIDE SEQUENCE [LARGE SCALE GENOMIC DNA]</scope>
    <source>
        <strain evidence="2 3">Pla22</strain>
    </source>
</reference>
<evidence type="ECO:0000313" key="2">
    <source>
        <dbReference type="EMBL" id="TWT49146.1"/>
    </source>
</evidence>
<feature type="compositionally biased region" description="Basic and acidic residues" evidence="1">
    <location>
        <begin position="116"/>
        <end position="126"/>
    </location>
</feature>
<evidence type="ECO:0000313" key="3">
    <source>
        <dbReference type="Proteomes" id="UP000316598"/>
    </source>
</evidence>
<keyword evidence="3" id="KW-1185">Reference proteome</keyword>
<comment type="caution">
    <text evidence="2">The sequence shown here is derived from an EMBL/GenBank/DDBJ whole genome shotgun (WGS) entry which is preliminary data.</text>
</comment>
<sequence>MGGRRSLGYILDITPKMCHDSNSAQKRSAQEISRSRLRGGQKLPVANSQPLRPENDDPTPPLVRIRSARMSRSRLLVMTYVAMPASYIHVLSEQSLTLALREAELRADPIANEGSDDGKIVSDRRS</sequence>
<dbReference type="Proteomes" id="UP000316598">
    <property type="component" value="Unassembled WGS sequence"/>
</dbReference>
<organism evidence="2 3">
    <name type="scientific">Rubripirellula amarantea</name>
    <dbReference type="NCBI Taxonomy" id="2527999"/>
    <lineage>
        <taxon>Bacteria</taxon>
        <taxon>Pseudomonadati</taxon>
        <taxon>Planctomycetota</taxon>
        <taxon>Planctomycetia</taxon>
        <taxon>Pirellulales</taxon>
        <taxon>Pirellulaceae</taxon>
        <taxon>Rubripirellula</taxon>
    </lineage>
</organism>
<dbReference type="AlphaFoldDB" id="A0A5C5WDW1"/>
<feature type="compositionally biased region" description="Polar residues" evidence="1">
    <location>
        <begin position="20"/>
        <end position="32"/>
    </location>
</feature>
<gene>
    <name evidence="2" type="ORF">Pla22_43380</name>
</gene>
<feature type="region of interest" description="Disordered" evidence="1">
    <location>
        <begin position="19"/>
        <end position="63"/>
    </location>
</feature>
<protein>
    <submittedName>
        <fullName evidence="2">Uncharacterized protein</fullName>
    </submittedName>
</protein>
<name>A0A5C5WDW1_9BACT</name>
<accession>A0A5C5WDW1</accession>
<dbReference type="EMBL" id="SJPI01000003">
    <property type="protein sequence ID" value="TWT49146.1"/>
    <property type="molecule type" value="Genomic_DNA"/>
</dbReference>
<feature type="region of interest" description="Disordered" evidence="1">
    <location>
        <begin position="107"/>
        <end position="126"/>
    </location>
</feature>
<proteinExistence type="predicted"/>
<evidence type="ECO:0000256" key="1">
    <source>
        <dbReference type="SAM" id="MobiDB-lite"/>
    </source>
</evidence>